<evidence type="ECO:0000256" key="1">
    <source>
        <dbReference type="SAM" id="SignalP"/>
    </source>
</evidence>
<evidence type="ECO:0000259" key="2">
    <source>
        <dbReference type="Pfam" id="PF03781"/>
    </source>
</evidence>
<sequence length="270" mass="29124">MERNLPPLSLPAIALLLALAPALAGAGGHEDGQENGAAAWQAVPGGEFRSAVRFEEAAGTVPVASYALMARPVSNAQFAAFLQRQPQWRRDRVPAVFASPGYIGHWAAADAPGAGLDPDAPVVHVNWYAADAYCREQQARLPSFIEWEYAAAADATRRDARHDRQWRMRQVDDGTPRAPDARPDAVANVHGIHGLHGAHWEWIEDFSSLLGDGDRRGQDDGQALRYCGATALAFNDPADYGVVKRFVLLSALQPGATLGNLGFRCARSQP</sequence>
<proteinExistence type="predicted"/>
<name>A0A0E3Z0Z0_9GAMM</name>
<dbReference type="Proteomes" id="UP000033067">
    <property type="component" value="Chromosome"/>
</dbReference>
<dbReference type="EMBL" id="CP011144">
    <property type="protein sequence ID" value="AKC86363.1"/>
    <property type="molecule type" value="Genomic_DNA"/>
</dbReference>
<dbReference type="PANTHER" id="PTHR23150">
    <property type="entry name" value="SULFATASE MODIFYING FACTOR 1, 2"/>
    <property type="match status" value="1"/>
</dbReference>
<dbReference type="InterPro" id="IPR042095">
    <property type="entry name" value="SUMF_sf"/>
</dbReference>
<evidence type="ECO:0000313" key="3">
    <source>
        <dbReference type="EMBL" id="AKC86363.1"/>
    </source>
</evidence>
<feature type="signal peptide" evidence="1">
    <location>
        <begin position="1"/>
        <end position="26"/>
    </location>
</feature>
<evidence type="ECO:0000313" key="4">
    <source>
        <dbReference type="Proteomes" id="UP000033067"/>
    </source>
</evidence>
<dbReference type="PANTHER" id="PTHR23150:SF19">
    <property type="entry name" value="FORMYLGLYCINE-GENERATING ENZYME"/>
    <property type="match status" value="1"/>
</dbReference>
<dbReference type="SUPFAM" id="SSF56436">
    <property type="entry name" value="C-type lectin-like"/>
    <property type="match status" value="1"/>
</dbReference>
<keyword evidence="4" id="KW-1185">Reference proteome</keyword>
<dbReference type="InterPro" id="IPR005532">
    <property type="entry name" value="SUMF_dom"/>
</dbReference>
<feature type="chain" id="PRO_5002416167" description="Sulfatase-modifying factor enzyme-like domain-containing protein" evidence="1">
    <location>
        <begin position="27"/>
        <end position="270"/>
    </location>
</feature>
<dbReference type="KEGG" id="psuw:WQ53_05835"/>
<dbReference type="GO" id="GO:0120147">
    <property type="term" value="F:formylglycine-generating oxidase activity"/>
    <property type="evidence" value="ECO:0007669"/>
    <property type="project" value="TreeGrafter"/>
</dbReference>
<keyword evidence="1" id="KW-0732">Signal</keyword>
<feature type="domain" description="Sulfatase-modifying factor enzyme-like" evidence="2">
    <location>
        <begin position="42"/>
        <end position="267"/>
    </location>
</feature>
<dbReference type="InterPro" id="IPR051043">
    <property type="entry name" value="Sulfatase_Mod_Factor_Kinase"/>
</dbReference>
<dbReference type="RefSeq" id="WP_052631196.1">
    <property type="nucleotide sequence ID" value="NZ_CP011144.1"/>
</dbReference>
<dbReference type="PATRIC" id="fig|314722.6.peg.1238"/>
<accession>A0A0E3Z0Z0</accession>
<dbReference type="AlphaFoldDB" id="A0A0E3Z0Z0"/>
<reference evidence="3 4" key="1">
    <citation type="journal article" date="2015" name="Genome Announc.">
        <title>Complete Genome Sequence of Pseudoxanthomonas suwonensis Strain J1, a Cellulose-Degrading Bacterium Isolated from Leaf- and Wood-Enriched Soil.</title>
        <authorList>
            <person name="Hou L."/>
            <person name="Jiang J."/>
            <person name="Xu Z."/>
            <person name="Zhou Y."/>
            <person name="Leung F.C."/>
        </authorList>
    </citation>
    <scope>NUCLEOTIDE SEQUENCE [LARGE SCALE GENOMIC DNA]</scope>
    <source>
        <strain evidence="3 4">J1</strain>
    </source>
</reference>
<dbReference type="InterPro" id="IPR016187">
    <property type="entry name" value="CTDL_fold"/>
</dbReference>
<protein>
    <recommendedName>
        <fullName evidence="2">Sulfatase-modifying factor enzyme-like domain-containing protein</fullName>
    </recommendedName>
</protein>
<dbReference type="Gene3D" id="3.90.1580.10">
    <property type="entry name" value="paralog of FGE (formylglycine-generating enzyme)"/>
    <property type="match status" value="1"/>
</dbReference>
<gene>
    <name evidence="3" type="ORF">WQ53_05835</name>
</gene>
<dbReference type="OrthoDB" id="9768004at2"/>
<dbReference type="Pfam" id="PF03781">
    <property type="entry name" value="FGE-sulfatase"/>
    <property type="match status" value="1"/>
</dbReference>
<organism evidence="3 4">
    <name type="scientific">Pseudoxanthomonas suwonensis</name>
    <dbReference type="NCBI Taxonomy" id="314722"/>
    <lineage>
        <taxon>Bacteria</taxon>
        <taxon>Pseudomonadati</taxon>
        <taxon>Pseudomonadota</taxon>
        <taxon>Gammaproteobacteria</taxon>
        <taxon>Lysobacterales</taxon>
        <taxon>Lysobacteraceae</taxon>
        <taxon>Pseudoxanthomonas</taxon>
    </lineage>
</organism>